<name>A0A1A8F7T6_9TELE</name>
<feature type="non-terminal residue" evidence="2">
    <location>
        <position position="1"/>
    </location>
</feature>
<keyword evidence="1" id="KW-0472">Membrane</keyword>
<feature type="transmembrane region" description="Helical" evidence="1">
    <location>
        <begin position="20"/>
        <end position="41"/>
    </location>
</feature>
<evidence type="ECO:0000256" key="1">
    <source>
        <dbReference type="SAM" id="Phobius"/>
    </source>
</evidence>
<gene>
    <name evidence="2" type="primary">Nfu_g_1_025400</name>
</gene>
<proteinExistence type="predicted"/>
<reference evidence="2" key="2">
    <citation type="submission" date="2016-06" db="EMBL/GenBank/DDBJ databases">
        <title>The genome of a short-lived fish provides insights into sex chromosome evolution and the genetic control of aging.</title>
        <authorList>
            <person name="Reichwald K."/>
            <person name="Felder M."/>
            <person name="Petzold A."/>
            <person name="Koch P."/>
            <person name="Groth M."/>
            <person name="Platzer M."/>
        </authorList>
    </citation>
    <scope>NUCLEOTIDE SEQUENCE</scope>
    <source>
        <tissue evidence="2">Brain</tissue>
    </source>
</reference>
<sequence>CDVDENMWPDRNVWMCQNDLLYLYVTVLCNTVCTVTCTVYCSHLCTALPKG</sequence>
<dbReference type="EMBL" id="HAEB01008351">
    <property type="protein sequence ID" value="SBQ54878.1"/>
    <property type="molecule type" value="Transcribed_RNA"/>
</dbReference>
<protein>
    <submittedName>
        <fullName evidence="2">Uncharacterized protein</fullName>
    </submittedName>
</protein>
<accession>A0A1A8F7T6</accession>
<dbReference type="AlphaFoldDB" id="A0A1A8F7T6"/>
<evidence type="ECO:0000313" key="2">
    <source>
        <dbReference type="EMBL" id="SBQ54878.1"/>
    </source>
</evidence>
<keyword evidence="1" id="KW-1133">Transmembrane helix</keyword>
<keyword evidence="1" id="KW-0812">Transmembrane</keyword>
<organism evidence="2">
    <name type="scientific">Nothobranchius korthausae</name>
    <dbReference type="NCBI Taxonomy" id="1143690"/>
    <lineage>
        <taxon>Eukaryota</taxon>
        <taxon>Metazoa</taxon>
        <taxon>Chordata</taxon>
        <taxon>Craniata</taxon>
        <taxon>Vertebrata</taxon>
        <taxon>Euteleostomi</taxon>
        <taxon>Actinopterygii</taxon>
        <taxon>Neopterygii</taxon>
        <taxon>Teleostei</taxon>
        <taxon>Neoteleostei</taxon>
        <taxon>Acanthomorphata</taxon>
        <taxon>Ovalentaria</taxon>
        <taxon>Atherinomorphae</taxon>
        <taxon>Cyprinodontiformes</taxon>
        <taxon>Nothobranchiidae</taxon>
        <taxon>Nothobranchius</taxon>
    </lineage>
</organism>
<reference evidence="2" key="1">
    <citation type="submission" date="2016-05" db="EMBL/GenBank/DDBJ databases">
        <authorList>
            <person name="Lavstsen T."/>
            <person name="Jespersen J.S."/>
        </authorList>
    </citation>
    <scope>NUCLEOTIDE SEQUENCE</scope>
    <source>
        <tissue evidence="2">Brain</tissue>
    </source>
</reference>